<keyword evidence="2" id="KW-0449">Lipoprotein</keyword>
<dbReference type="Gene3D" id="3.30.110.170">
    <property type="entry name" value="Protein of unknown function (DUF541), domain 1"/>
    <property type="match status" value="1"/>
</dbReference>
<dbReference type="InterPro" id="IPR007497">
    <property type="entry name" value="SIMPL/DUF541"/>
</dbReference>
<sequence>MADMLSATLLNRTVFHSLSPLHSLAHLASDMESSVNKAPSLIAAIVLGLGISACGYFVGDGVKHLKTNNRYVNVRGLSEKEVRADTAELTIAINFKGNIPGELFPKLEDAQKKIVAELNAQGINEKEITLGQWTSKRTDSFYLKDDPTMPRYNADGSVTIKTHNVAAVEKVVAKLNELQVATEGAIAESKVAYRFNGIGALRAEMIAAATKDARNAALQFATDSGSQVGSISDASQGVFQIFASGSDEDDPTAINKTVRVVTTVTYALQD</sequence>
<evidence type="ECO:0000313" key="2">
    <source>
        <dbReference type="EMBL" id="ANK01727.1"/>
    </source>
</evidence>
<dbReference type="PIRSF" id="PIRSF029033">
    <property type="entry name" value="UCP029033"/>
    <property type="match status" value="1"/>
</dbReference>
<dbReference type="GO" id="GO:0006974">
    <property type="term" value="P:DNA damage response"/>
    <property type="evidence" value="ECO:0007669"/>
    <property type="project" value="TreeGrafter"/>
</dbReference>
<accession>A0A192C7F6</accession>
<dbReference type="InterPro" id="IPR052022">
    <property type="entry name" value="26kDa_periplasmic_antigen"/>
</dbReference>
<organism evidence="2 3">
    <name type="scientific">Escherichia coli O25b:H4</name>
    <dbReference type="NCBI Taxonomy" id="941280"/>
    <lineage>
        <taxon>Bacteria</taxon>
        <taxon>Pseudomonadati</taxon>
        <taxon>Pseudomonadota</taxon>
        <taxon>Gammaproteobacteria</taxon>
        <taxon>Enterobacterales</taxon>
        <taxon>Enterobacteriaceae</taxon>
        <taxon>Escherichia</taxon>
    </lineage>
</organism>
<dbReference type="EMBL" id="CP015085">
    <property type="protein sequence ID" value="ANK01727.1"/>
    <property type="molecule type" value="Genomic_DNA"/>
</dbReference>
<dbReference type="Gene3D" id="3.30.70.2970">
    <property type="entry name" value="Protein of unknown function (DUF541), domain 2"/>
    <property type="match status" value="1"/>
</dbReference>
<dbReference type="Pfam" id="PF04402">
    <property type="entry name" value="SIMPL"/>
    <property type="match status" value="1"/>
</dbReference>
<feature type="transmembrane region" description="Helical" evidence="1">
    <location>
        <begin position="41"/>
        <end position="59"/>
    </location>
</feature>
<dbReference type="PANTHER" id="PTHR34387:SF2">
    <property type="entry name" value="SLR1258 PROTEIN"/>
    <property type="match status" value="1"/>
</dbReference>
<dbReference type="AlphaFoldDB" id="A0A192C7F6"/>
<dbReference type="Proteomes" id="UP000183316">
    <property type="component" value="Chromosome"/>
</dbReference>
<dbReference type="PANTHER" id="PTHR34387">
    <property type="entry name" value="SLR1258 PROTEIN"/>
    <property type="match status" value="1"/>
</dbReference>
<dbReference type="PATRIC" id="fig|941280.3.peg.467"/>
<keyword evidence="1" id="KW-1133">Transmembrane helix</keyword>
<name>A0A192C7F6_ECO25</name>
<keyword evidence="1" id="KW-0472">Membrane</keyword>
<keyword evidence="1" id="KW-0812">Transmembrane</keyword>
<evidence type="ECO:0000256" key="1">
    <source>
        <dbReference type="SAM" id="Phobius"/>
    </source>
</evidence>
<reference evidence="2 3" key="1">
    <citation type="submission" date="2016-03" db="EMBL/GenBank/DDBJ databases">
        <title>Genome Sequence and Comparative Pathogenic Determinants of Uropathogenic Escherichia coli O25b:H4, a Clinical Isolate from Saudi Arabia.</title>
        <authorList>
            <person name="Alyamani E.A.J."/>
            <person name="Khiyami M.A."/>
            <person name="Booq R.Y."/>
            <person name="Bahwerth F.S."/>
            <person name="Vaisvil B."/>
            <person name="Schmitt D.P."/>
            <person name="Kapatral V."/>
        </authorList>
    </citation>
    <scope>NUCLEOTIDE SEQUENCE [LARGE SCALE GENOMIC DNA]</scope>
    <source>
        <strain evidence="2 3">O25b:H4</strain>
    </source>
</reference>
<gene>
    <name evidence="2" type="ORF">WLH_00466</name>
</gene>
<dbReference type="InterPro" id="IPR016907">
    <property type="entry name" value="UCP029033"/>
</dbReference>
<proteinExistence type="predicted"/>
<evidence type="ECO:0000313" key="3">
    <source>
        <dbReference type="Proteomes" id="UP000183316"/>
    </source>
</evidence>
<protein>
    <submittedName>
        <fullName evidence="2">Putative lipoprotein</fullName>
    </submittedName>
</protein>